<dbReference type="AlphaFoldDB" id="A0A383BK68"/>
<dbReference type="EMBL" id="UINC01201087">
    <property type="protein sequence ID" value="SVE20269.1"/>
    <property type="molecule type" value="Genomic_DNA"/>
</dbReference>
<feature type="non-terminal residue" evidence="1">
    <location>
        <position position="62"/>
    </location>
</feature>
<gene>
    <name evidence="1" type="ORF">METZ01_LOCUS473123</name>
</gene>
<sequence>TLRTTIRGGEFMAPPDRSRRWRISLELAANTTSLHHGYTPSRFRTDSRWRRPRRWECYSNQL</sequence>
<accession>A0A383BK68</accession>
<proteinExistence type="predicted"/>
<reference evidence="1" key="1">
    <citation type="submission" date="2018-05" db="EMBL/GenBank/DDBJ databases">
        <authorList>
            <person name="Lanie J.A."/>
            <person name="Ng W.-L."/>
            <person name="Kazmierczak K.M."/>
            <person name="Andrzejewski T.M."/>
            <person name="Davidsen T.M."/>
            <person name="Wayne K.J."/>
            <person name="Tettelin H."/>
            <person name="Glass J.I."/>
            <person name="Rusch D."/>
            <person name="Podicherti R."/>
            <person name="Tsui H.-C.T."/>
            <person name="Winkler M.E."/>
        </authorList>
    </citation>
    <scope>NUCLEOTIDE SEQUENCE</scope>
</reference>
<protein>
    <submittedName>
        <fullName evidence="1">Uncharacterized protein</fullName>
    </submittedName>
</protein>
<evidence type="ECO:0000313" key="1">
    <source>
        <dbReference type="EMBL" id="SVE20269.1"/>
    </source>
</evidence>
<name>A0A383BK68_9ZZZZ</name>
<organism evidence="1">
    <name type="scientific">marine metagenome</name>
    <dbReference type="NCBI Taxonomy" id="408172"/>
    <lineage>
        <taxon>unclassified sequences</taxon>
        <taxon>metagenomes</taxon>
        <taxon>ecological metagenomes</taxon>
    </lineage>
</organism>
<feature type="non-terminal residue" evidence="1">
    <location>
        <position position="1"/>
    </location>
</feature>